<gene>
    <name evidence="3" type="ORF">BXY39_3299</name>
</gene>
<dbReference type="Proteomes" id="UP000271227">
    <property type="component" value="Unassembled WGS sequence"/>
</dbReference>
<dbReference type="RefSeq" id="WP_170163899.1">
    <property type="nucleotide sequence ID" value="NZ_REFR01000015.1"/>
</dbReference>
<feature type="domain" description="Activator of Hsp90 ATPase homologue 1/2-like C-terminal" evidence="2">
    <location>
        <begin position="21"/>
        <end position="148"/>
    </location>
</feature>
<protein>
    <submittedName>
        <fullName evidence="3">Uncharacterized protein YndB with AHSA1/START domain</fullName>
    </submittedName>
</protein>
<proteinExistence type="inferred from homology"/>
<evidence type="ECO:0000256" key="1">
    <source>
        <dbReference type="ARBA" id="ARBA00006817"/>
    </source>
</evidence>
<name>A0A3M0BYY2_9PROT</name>
<dbReference type="EMBL" id="REFR01000015">
    <property type="protein sequence ID" value="RMB01795.1"/>
    <property type="molecule type" value="Genomic_DNA"/>
</dbReference>
<dbReference type="Pfam" id="PF08327">
    <property type="entry name" value="AHSA1"/>
    <property type="match status" value="1"/>
</dbReference>
<dbReference type="AlphaFoldDB" id="A0A3M0BYY2"/>
<comment type="caution">
    <text evidence="3">The sequence shown here is derived from an EMBL/GenBank/DDBJ whole genome shotgun (WGS) entry which is preliminary data.</text>
</comment>
<dbReference type="InterPro" id="IPR023393">
    <property type="entry name" value="START-like_dom_sf"/>
</dbReference>
<reference evidence="3 4" key="1">
    <citation type="submission" date="2018-10" db="EMBL/GenBank/DDBJ databases">
        <title>Genomic Encyclopedia of Archaeal and Bacterial Type Strains, Phase II (KMG-II): from individual species to whole genera.</title>
        <authorList>
            <person name="Goeker M."/>
        </authorList>
    </citation>
    <scope>NUCLEOTIDE SEQUENCE [LARGE SCALE GENOMIC DNA]</scope>
    <source>
        <strain evidence="3 4">DSM 25217</strain>
    </source>
</reference>
<dbReference type="InterPro" id="IPR013538">
    <property type="entry name" value="ASHA1/2-like_C"/>
</dbReference>
<dbReference type="InParanoid" id="A0A3M0BYY2"/>
<comment type="similarity">
    <text evidence="1">Belongs to the AHA1 family.</text>
</comment>
<keyword evidence="4" id="KW-1185">Reference proteome</keyword>
<organism evidence="3 4">
    <name type="scientific">Eilatimonas milleporae</name>
    <dbReference type="NCBI Taxonomy" id="911205"/>
    <lineage>
        <taxon>Bacteria</taxon>
        <taxon>Pseudomonadati</taxon>
        <taxon>Pseudomonadota</taxon>
        <taxon>Alphaproteobacteria</taxon>
        <taxon>Kordiimonadales</taxon>
        <taxon>Kordiimonadaceae</taxon>
        <taxon>Eilatimonas</taxon>
    </lineage>
</organism>
<evidence type="ECO:0000313" key="4">
    <source>
        <dbReference type="Proteomes" id="UP000271227"/>
    </source>
</evidence>
<dbReference type="CDD" id="cd07814">
    <property type="entry name" value="SRPBCC_CalC_Aha1-like"/>
    <property type="match status" value="1"/>
</dbReference>
<sequence length="150" mass="16712">MNTQNPVTGTDDLVITRTFSAPRSRVFAAFADKSRFIRWWGPPGVSVDEAIWTATPGDDFRVVMRGQEGTYILVGRFIAVEPDHRLVFSWAWETDGVPGHESEVTLTFDDNGPQTRMTLVHSGLPDTDAVEKHTEGWAGCLDRLTAFLDT</sequence>
<dbReference type="Gene3D" id="3.30.530.20">
    <property type="match status" value="1"/>
</dbReference>
<evidence type="ECO:0000259" key="2">
    <source>
        <dbReference type="Pfam" id="PF08327"/>
    </source>
</evidence>
<evidence type="ECO:0000313" key="3">
    <source>
        <dbReference type="EMBL" id="RMB01795.1"/>
    </source>
</evidence>
<accession>A0A3M0BYY2</accession>
<dbReference type="SUPFAM" id="SSF55961">
    <property type="entry name" value="Bet v1-like"/>
    <property type="match status" value="1"/>
</dbReference>